<organism evidence="1 2">
    <name type="scientific">Haloquadratum walsbyi J07HQW2</name>
    <dbReference type="NCBI Taxonomy" id="1238425"/>
    <lineage>
        <taxon>Archaea</taxon>
        <taxon>Methanobacteriati</taxon>
        <taxon>Methanobacteriota</taxon>
        <taxon>Stenosarchaea group</taxon>
        <taxon>Halobacteria</taxon>
        <taxon>Halobacteriales</taxon>
        <taxon>Haloferacaceae</taxon>
        <taxon>Haloquadratum</taxon>
    </lineage>
</organism>
<dbReference type="eggNOG" id="arCOG00589">
    <property type="taxonomic scope" value="Archaea"/>
</dbReference>
<dbReference type="STRING" id="1238425.J07HQW2_02715"/>
<dbReference type="EMBL" id="KE356561">
    <property type="protein sequence ID" value="ERG96240.1"/>
    <property type="molecule type" value="Genomic_DNA"/>
</dbReference>
<evidence type="ECO:0008006" key="3">
    <source>
        <dbReference type="Google" id="ProtNLM"/>
    </source>
</evidence>
<dbReference type="AlphaFoldDB" id="U1NGI5"/>
<accession>U1NGI5</accession>
<sequence length="87" mass="9257">MVEAFAVASRKGDTGNTTSTLALGMALAADTDIILLDSAPLESKCAVFPIVLADRFVIIPQPTVPSFSGGLSRTCAGVRNNNRWYHF</sequence>
<dbReference type="Proteomes" id="UP000030710">
    <property type="component" value="Unassembled WGS sequence"/>
</dbReference>
<reference evidence="1 2" key="1">
    <citation type="journal article" date="2013" name="PLoS ONE">
        <title>Assembly-driven community genomics of a hypersaline microbial ecosystem.</title>
        <authorList>
            <person name="Podell S."/>
            <person name="Ugalde J.A."/>
            <person name="Narasingarao P."/>
            <person name="Banfield J.F."/>
            <person name="Heidelberg K.B."/>
            <person name="Allen E.E."/>
        </authorList>
    </citation>
    <scope>NUCLEOTIDE SEQUENCE [LARGE SCALE GENOMIC DNA]</scope>
    <source>
        <strain evidence="2">J07HQW2</strain>
    </source>
</reference>
<evidence type="ECO:0000313" key="2">
    <source>
        <dbReference type="Proteomes" id="UP000030710"/>
    </source>
</evidence>
<protein>
    <recommendedName>
        <fullName evidence="3">CobQ/CobB/MinD/ParA nucleotide binding domain protein</fullName>
    </recommendedName>
</protein>
<gene>
    <name evidence="1" type="ORF">J07HQW2_02715</name>
</gene>
<evidence type="ECO:0000313" key="1">
    <source>
        <dbReference type="EMBL" id="ERG96240.1"/>
    </source>
</evidence>
<proteinExistence type="predicted"/>
<name>U1NGI5_9EURY</name>
<dbReference type="HOGENOM" id="CLU_2475945_0_0_2"/>